<dbReference type="GO" id="GO:0016197">
    <property type="term" value="P:endosomal transport"/>
    <property type="evidence" value="ECO:0007669"/>
    <property type="project" value="TreeGrafter"/>
</dbReference>
<dbReference type="GO" id="GO:0005770">
    <property type="term" value="C:late endosome"/>
    <property type="evidence" value="ECO:0007669"/>
    <property type="project" value="TreeGrafter"/>
</dbReference>
<dbReference type="Pfam" id="PF09758">
    <property type="entry name" value="FPL"/>
    <property type="match status" value="1"/>
</dbReference>
<dbReference type="InterPro" id="IPR019155">
    <property type="entry name" value="CLEC16A/TT9_N"/>
</dbReference>
<keyword evidence="4" id="KW-1185">Reference proteome</keyword>
<dbReference type="Proteomes" id="UP000095751">
    <property type="component" value="Unassembled WGS sequence"/>
</dbReference>
<dbReference type="EMBL" id="KV784361">
    <property type="protein sequence ID" value="OEU13288.1"/>
    <property type="molecule type" value="Genomic_DNA"/>
</dbReference>
<feature type="domain" description="FPL" evidence="2">
    <location>
        <begin position="152"/>
        <end position="335"/>
    </location>
</feature>
<dbReference type="GO" id="GO:0007034">
    <property type="term" value="P:vacuolar transport"/>
    <property type="evidence" value="ECO:0007669"/>
    <property type="project" value="TreeGrafter"/>
</dbReference>
<reference evidence="3 4" key="1">
    <citation type="submission" date="2016-09" db="EMBL/GenBank/DDBJ databases">
        <title>Extensive genetic diversity and differential bi-allelic expression allows diatom success in the polar Southern Ocean.</title>
        <authorList>
            <consortium name="DOE Joint Genome Institute"/>
            <person name="Mock T."/>
            <person name="Otillar R.P."/>
            <person name="Strauss J."/>
            <person name="Dupont C."/>
            <person name="Frickenhaus S."/>
            <person name="Maumus F."/>
            <person name="Mcmullan M."/>
            <person name="Sanges R."/>
            <person name="Schmutz J."/>
            <person name="Toseland A."/>
            <person name="Valas R."/>
            <person name="Veluchamy A."/>
            <person name="Ward B.J."/>
            <person name="Allen A."/>
            <person name="Barry K."/>
            <person name="Falciatore A."/>
            <person name="Ferrante M."/>
            <person name="Fortunato A.E."/>
            <person name="Gloeckner G."/>
            <person name="Gruber A."/>
            <person name="Hipkin R."/>
            <person name="Janech M."/>
            <person name="Kroth P."/>
            <person name="Leese F."/>
            <person name="Lindquist E."/>
            <person name="Lyon B.R."/>
            <person name="Martin J."/>
            <person name="Mayer C."/>
            <person name="Parker M."/>
            <person name="Quesneville H."/>
            <person name="Raymond J."/>
            <person name="Uhlig C."/>
            <person name="Valentin K.U."/>
            <person name="Worden A.Z."/>
            <person name="Armbrust E.V."/>
            <person name="Bowler C."/>
            <person name="Green B."/>
            <person name="Moulton V."/>
            <person name="Van Oosterhout C."/>
            <person name="Grigoriev I."/>
        </authorList>
    </citation>
    <scope>NUCLEOTIDE SEQUENCE [LARGE SCALE GENOMIC DNA]</scope>
    <source>
        <strain evidence="3 4">CCMP1102</strain>
    </source>
</reference>
<proteinExistence type="predicted"/>
<dbReference type="GO" id="GO:0006914">
    <property type="term" value="P:autophagy"/>
    <property type="evidence" value="ECO:0007669"/>
    <property type="project" value="UniProtKB-KW"/>
</dbReference>
<keyword evidence="1" id="KW-0072">Autophagy</keyword>
<accession>A0A1E7F527</accession>
<dbReference type="PANTHER" id="PTHR21481:SF0">
    <property type="entry name" value="PROTEIN CLEC16A"/>
    <property type="match status" value="1"/>
</dbReference>
<dbReference type="InParanoid" id="A0A1E7F527"/>
<protein>
    <recommendedName>
        <fullName evidence="2">FPL domain-containing protein</fullName>
    </recommendedName>
</protein>
<evidence type="ECO:0000259" key="2">
    <source>
        <dbReference type="Pfam" id="PF09758"/>
    </source>
</evidence>
<dbReference type="OrthoDB" id="197594at2759"/>
<dbReference type="PANTHER" id="PTHR21481">
    <property type="entry name" value="PROTEIN CLEC16A"/>
    <property type="match status" value="1"/>
</dbReference>
<dbReference type="KEGG" id="fcy:FRACYDRAFT_209626"/>
<evidence type="ECO:0000313" key="3">
    <source>
        <dbReference type="EMBL" id="OEU13288.1"/>
    </source>
</evidence>
<dbReference type="GO" id="GO:1901096">
    <property type="term" value="P:regulation of autophagosome maturation"/>
    <property type="evidence" value="ECO:0007669"/>
    <property type="project" value="TreeGrafter"/>
</dbReference>
<sequence>MFGLKLLPNSKKRYSAERLRAVYTDLLQHIDLDNNNLGQRRGISQEDIECHKNEYFVNNNHVTYGNNGNINNNNVNVDLATAFRILSATKSPDKEGEGGGAVAIRDDSSVCGIQQAKKLENRVIELIATIGEIVNRHGGALSSSSSFQNDVKTDPVFEYFSEKCILKLFVDIAKEVRQGTTSRSESSSSSSVHGVVWSGPVKAQVYQTVSLLISNVRDQSIVYYLLSNNYINELIQCMLPLQQWTEPAMSKMVPAYVDLLKNLTLQLADEPHLFPFLTLEMNVTADSSDDKIEDSVTKNNVEFPLFSAALETATSYFAQSDSQIYATCLSIIINLMHLLHPPIQTWICQSSCSQRILADHLCQRLHDRYQRMTNLTRGPVVDGSRNKSIASQLVSLKDEMGMVHEIFWSGVRGMDVRLCESLLQRVVSVLLKSLSQTTTTRPFLIVGLIDADVIPESEALAQVSTIFFSCMFSNLAYVPFQRMLAVALFHPNSTPIWSTFEPNQYIDSPEAYLFMPALSDIVNKVESKETCPNPHRQEILKTLQGNYGDWRTAAAACLLQSILKSDAIDTDALTMLEIISGDESKSIEHSIATFLTKSHNPTAVTSKALECMGHLSLLLLYHNLRISIQDQEGEGEGNDIKKQIERSLSKSPVWDALVKVCAHFCKKAMEFRKINGVSDIFLDLTEAAIKNRYTARYNESGSATFTCLLSRRGCIKNTLDANLLVRNFRGVSANDVESTRFYINMSLHFRSLCKVVDRLCFAFEMDAKISSASNEKRVQNINLDFVDEADELTKAIGGLSGKPEDCADLDLTGRMFFRFQSALKPVEALILVLDPTDIFIVKPVVKNMEENRGTVMCGISLRNIIGAAADGSWLHVAVRNSDAGFLIKNGNMALQFESPGTCLIVKQYLDRSREVLRQNLLTKIPDLLQSPKVSSDGSCVC</sequence>
<name>A0A1E7F527_9STRA</name>
<dbReference type="GO" id="GO:0005794">
    <property type="term" value="C:Golgi apparatus"/>
    <property type="evidence" value="ECO:0007669"/>
    <property type="project" value="TreeGrafter"/>
</dbReference>
<organism evidence="3 4">
    <name type="scientific">Fragilariopsis cylindrus CCMP1102</name>
    <dbReference type="NCBI Taxonomy" id="635003"/>
    <lineage>
        <taxon>Eukaryota</taxon>
        <taxon>Sar</taxon>
        <taxon>Stramenopiles</taxon>
        <taxon>Ochrophyta</taxon>
        <taxon>Bacillariophyta</taxon>
        <taxon>Bacillariophyceae</taxon>
        <taxon>Bacillariophycidae</taxon>
        <taxon>Bacillariales</taxon>
        <taxon>Bacillariaceae</taxon>
        <taxon>Fragilariopsis</taxon>
    </lineage>
</organism>
<evidence type="ECO:0000256" key="1">
    <source>
        <dbReference type="ARBA" id="ARBA00023006"/>
    </source>
</evidence>
<evidence type="ECO:0000313" key="4">
    <source>
        <dbReference type="Proteomes" id="UP000095751"/>
    </source>
</evidence>
<dbReference type="InterPro" id="IPR039272">
    <property type="entry name" value="CLEC16A/TT9"/>
</dbReference>
<dbReference type="AlphaFoldDB" id="A0A1E7F527"/>
<gene>
    <name evidence="3" type="ORF">FRACYDRAFT_209626</name>
</gene>